<protein>
    <submittedName>
        <fullName evidence="1">Uncharacterized protein</fullName>
    </submittedName>
</protein>
<name>A2ECI6_TRIV3</name>
<organism evidence="1 2">
    <name type="scientific">Trichomonas vaginalis (strain ATCC PRA-98 / G3)</name>
    <dbReference type="NCBI Taxonomy" id="412133"/>
    <lineage>
        <taxon>Eukaryota</taxon>
        <taxon>Metamonada</taxon>
        <taxon>Parabasalia</taxon>
        <taxon>Trichomonadida</taxon>
        <taxon>Trichomonadidae</taxon>
        <taxon>Trichomonas</taxon>
    </lineage>
</organism>
<evidence type="ECO:0000313" key="1">
    <source>
        <dbReference type="EMBL" id="EAY09583.1"/>
    </source>
</evidence>
<dbReference type="RefSeq" id="XP_001321806.1">
    <property type="nucleotide sequence ID" value="XM_001321771.1"/>
</dbReference>
<dbReference type="Proteomes" id="UP000001542">
    <property type="component" value="Unassembled WGS sequence"/>
</dbReference>
<keyword evidence="2" id="KW-1185">Reference proteome</keyword>
<dbReference type="VEuPathDB" id="TrichDB:TVAG_056270"/>
<sequence>MDDPRRTTIVDSDGYDRDELLPKSSKNYRILFDKSTLIHPNEEKIITIEISAESVNKITVSHDISHNVALRRGEKINFTATLRSTVQIPNLDVKIYANHDSMI</sequence>
<evidence type="ECO:0000313" key="2">
    <source>
        <dbReference type="Proteomes" id="UP000001542"/>
    </source>
</evidence>
<dbReference type="EMBL" id="DS113354">
    <property type="protein sequence ID" value="EAY09583.1"/>
    <property type="molecule type" value="Genomic_DNA"/>
</dbReference>
<reference evidence="1" key="2">
    <citation type="journal article" date="2007" name="Science">
        <title>Draft genome sequence of the sexually transmitted pathogen Trichomonas vaginalis.</title>
        <authorList>
            <person name="Carlton J.M."/>
            <person name="Hirt R.P."/>
            <person name="Silva J.C."/>
            <person name="Delcher A.L."/>
            <person name="Schatz M."/>
            <person name="Zhao Q."/>
            <person name="Wortman J.R."/>
            <person name="Bidwell S.L."/>
            <person name="Alsmark U.C.M."/>
            <person name="Besteiro S."/>
            <person name="Sicheritz-Ponten T."/>
            <person name="Noel C.J."/>
            <person name="Dacks J.B."/>
            <person name="Foster P.G."/>
            <person name="Simillion C."/>
            <person name="Van de Peer Y."/>
            <person name="Miranda-Saavedra D."/>
            <person name="Barton G.J."/>
            <person name="Westrop G.D."/>
            <person name="Mueller S."/>
            <person name="Dessi D."/>
            <person name="Fiori P.L."/>
            <person name="Ren Q."/>
            <person name="Paulsen I."/>
            <person name="Zhang H."/>
            <person name="Bastida-Corcuera F.D."/>
            <person name="Simoes-Barbosa A."/>
            <person name="Brown M.T."/>
            <person name="Hayes R.D."/>
            <person name="Mukherjee M."/>
            <person name="Okumura C.Y."/>
            <person name="Schneider R."/>
            <person name="Smith A.J."/>
            <person name="Vanacova S."/>
            <person name="Villalvazo M."/>
            <person name="Haas B.J."/>
            <person name="Pertea M."/>
            <person name="Feldblyum T.V."/>
            <person name="Utterback T.R."/>
            <person name="Shu C.L."/>
            <person name="Osoegawa K."/>
            <person name="de Jong P.J."/>
            <person name="Hrdy I."/>
            <person name="Horvathova L."/>
            <person name="Zubacova Z."/>
            <person name="Dolezal P."/>
            <person name="Malik S.B."/>
            <person name="Logsdon J.M. Jr."/>
            <person name="Henze K."/>
            <person name="Gupta A."/>
            <person name="Wang C.C."/>
            <person name="Dunne R.L."/>
            <person name="Upcroft J.A."/>
            <person name="Upcroft P."/>
            <person name="White O."/>
            <person name="Salzberg S.L."/>
            <person name="Tang P."/>
            <person name="Chiu C.-H."/>
            <person name="Lee Y.-S."/>
            <person name="Embley T.M."/>
            <person name="Coombs G.H."/>
            <person name="Mottram J.C."/>
            <person name="Tachezy J."/>
            <person name="Fraser-Liggett C.M."/>
            <person name="Johnson P.J."/>
        </authorList>
    </citation>
    <scope>NUCLEOTIDE SEQUENCE [LARGE SCALE GENOMIC DNA]</scope>
    <source>
        <strain evidence="1">G3</strain>
    </source>
</reference>
<dbReference type="InParanoid" id="A2ECI6"/>
<dbReference type="KEGG" id="tva:4767507"/>
<dbReference type="AlphaFoldDB" id="A2ECI6"/>
<dbReference type="VEuPathDB" id="TrichDB:TVAGG3_0881630"/>
<accession>A2ECI6</accession>
<reference evidence="1" key="1">
    <citation type="submission" date="2006-10" db="EMBL/GenBank/DDBJ databases">
        <authorList>
            <person name="Amadeo P."/>
            <person name="Zhao Q."/>
            <person name="Wortman J."/>
            <person name="Fraser-Liggett C."/>
            <person name="Carlton J."/>
        </authorList>
    </citation>
    <scope>NUCLEOTIDE SEQUENCE</scope>
    <source>
        <strain evidence="1">G3</strain>
    </source>
</reference>
<proteinExistence type="predicted"/>
<gene>
    <name evidence="1" type="ORF">TVAG_056270</name>
</gene>